<dbReference type="Proteomes" id="UP001213000">
    <property type="component" value="Unassembled WGS sequence"/>
</dbReference>
<feature type="compositionally biased region" description="Basic residues" evidence="10">
    <location>
        <begin position="616"/>
        <end position="631"/>
    </location>
</feature>
<dbReference type="GO" id="GO:0005829">
    <property type="term" value="C:cytosol"/>
    <property type="evidence" value="ECO:0007669"/>
    <property type="project" value="TreeGrafter"/>
</dbReference>
<dbReference type="GO" id="GO:0003724">
    <property type="term" value="F:RNA helicase activity"/>
    <property type="evidence" value="ECO:0007669"/>
    <property type="project" value="UniProtKB-EC"/>
</dbReference>
<dbReference type="PROSITE" id="PS51192">
    <property type="entry name" value="HELICASE_ATP_BIND_1"/>
    <property type="match status" value="1"/>
</dbReference>
<comment type="function">
    <text evidence="1">ATP-binding RNA helicase involved in the biogenesis of 60S ribosomal subunits and is required for the normal formation of 25S and 5.8S rRNAs.</text>
</comment>
<sequence length="640" mass="71844">MGFARPTLIQARAIPLALDEHKDILARARTGSGKTAAYCIPVVQKILLSKGKGKDKQVDGVNGDGNNVTRGLILVPTRELAEQVTAFLRGLVRYCDKDIVVINVASGTTAHLQRMLLSEHPDIVIATPSRALSLLQSKTLSLSAIDSLVIDEADLILSYGHDNDVRQIFSGAYLPKVHQSFLMSATMTEDVEMLKGLTLRSPVSTWLIPGSVRFPDIWKAILKLEEAEDEAASLSQYAVRCSEVDKFLLTYVILKLKLVTGKCILFVNDVDRCYRLKLFLEQFSIKTCVLNSELPLNSRYHTVQEFNKGVYDYIIATDEGGLGENDEEDGEDEEDSEEEFTSTQREDPSKAASEDDDDDEPEQDEPESAADQKLKRKRLSSPPPPARKRQKQQSDVQDTKSSKKSKGKHKSDKEYGVTRGVDFVDVACVLNFDLPTSARSYTHRVGRTARAGRTGMSLSFVVPREQWGKNKVVGCLPSAQRDERVFKRIEKQQGARGSQIKEYKFDMRQVEAFRYRMEDALRSVTRAAIREARIKELKNELLNSDKLKAYFEDNPLDLEHLRHDKALRPARVQPHMKHIPKYLLPKMAPVQEGEDTRPVTGAKTGFVPFRKEGAKRGRGGRGGKPGSRGRKKSDPLKKFR</sequence>
<evidence type="ECO:0000256" key="5">
    <source>
        <dbReference type="ARBA" id="ARBA00022806"/>
    </source>
</evidence>
<keyword evidence="7" id="KW-0694">RNA-binding</keyword>
<evidence type="ECO:0000256" key="2">
    <source>
        <dbReference type="ARBA" id="ARBA00012552"/>
    </source>
</evidence>
<dbReference type="CDD" id="cd18787">
    <property type="entry name" value="SF2_C_DEAD"/>
    <property type="match status" value="1"/>
</dbReference>
<dbReference type="GO" id="GO:0005524">
    <property type="term" value="F:ATP binding"/>
    <property type="evidence" value="ECO:0007669"/>
    <property type="project" value="UniProtKB-KW"/>
</dbReference>
<dbReference type="InterPro" id="IPR027417">
    <property type="entry name" value="P-loop_NTPase"/>
</dbReference>
<dbReference type="Pfam" id="PF00270">
    <property type="entry name" value="DEAD"/>
    <property type="match status" value="1"/>
</dbReference>
<reference evidence="13" key="1">
    <citation type="submission" date="2022-07" db="EMBL/GenBank/DDBJ databases">
        <title>Genome Sequence of Leucocoprinus birnbaumii.</title>
        <authorList>
            <person name="Buettner E."/>
        </authorList>
    </citation>
    <scope>NUCLEOTIDE SEQUENCE</scope>
    <source>
        <strain evidence="13">VT141</strain>
    </source>
</reference>
<organism evidence="13 14">
    <name type="scientific">Leucocoprinus birnbaumii</name>
    <dbReference type="NCBI Taxonomy" id="56174"/>
    <lineage>
        <taxon>Eukaryota</taxon>
        <taxon>Fungi</taxon>
        <taxon>Dikarya</taxon>
        <taxon>Basidiomycota</taxon>
        <taxon>Agaricomycotina</taxon>
        <taxon>Agaricomycetes</taxon>
        <taxon>Agaricomycetidae</taxon>
        <taxon>Agaricales</taxon>
        <taxon>Agaricineae</taxon>
        <taxon>Agaricaceae</taxon>
        <taxon>Leucocoprinus</taxon>
    </lineage>
</organism>
<feature type="region of interest" description="Disordered" evidence="10">
    <location>
        <begin position="320"/>
        <end position="413"/>
    </location>
</feature>
<dbReference type="SMART" id="SM00490">
    <property type="entry name" value="HELICc"/>
    <property type="match status" value="1"/>
</dbReference>
<evidence type="ECO:0000256" key="10">
    <source>
        <dbReference type="SAM" id="MobiDB-lite"/>
    </source>
</evidence>
<evidence type="ECO:0000256" key="4">
    <source>
        <dbReference type="ARBA" id="ARBA00022801"/>
    </source>
</evidence>
<evidence type="ECO:0000259" key="11">
    <source>
        <dbReference type="PROSITE" id="PS51192"/>
    </source>
</evidence>
<keyword evidence="6" id="KW-0067">ATP-binding</keyword>
<evidence type="ECO:0000256" key="8">
    <source>
        <dbReference type="ARBA" id="ARBA00038041"/>
    </source>
</evidence>
<evidence type="ECO:0000256" key="7">
    <source>
        <dbReference type="ARBA" id="ARBA00022884"/>
    </source>
</evidence>
<evidence type="ECO:0000256" key="6">
    <source>
        <dbReference type="ARBA" id="ARBA00022840"/>
    </source>
</evidence>
<dbReference type="CDD" id="cd17961">
    <property type="entry name" value="DEADc_DDX56"/>
    <property type="match status" value="1"/>
</dbReference>
<feature type="compositionally biased region" description="Acidic residues" evidence="10">
    <location>
        <begin position="354"/>
        <end position="368"/>
    </location>
</feature>
<evidence type="ECO:0000256" key="3">
    <source>
        <dbReference type="ARBA" id="ARBA00022741"/>
    </source>
</evidence>
<dbReference type="PANTHER" id="PTHR47959:SF21">
    <property type="entry name" value="DEAD-BOX HELICASE 56"/>
    <property type="match status" value="1"/>
</dbReference>
<comment type="catalytic activity">
    <reaction evidence="9">
        <text>ATP + H2O = ADP + phosphate + H(+)</text>
        <dbReference type="Rhea" id="RHEA:13065"/>
        <dbReference type="ChEBI" id="CHEBI:15377"/>
        <dbReference type="ChEBI" id="CHEBI:15378"/>
        <dbReference type="ChEBI" id="CHEBI:30616"/>
        <dbReference type="ChEBI" id="CHEBI:43474"/>
        <dbReference type="ChEBI" id="CHEBI:456216"/>
        <dbReference type="EC" id="3.6.4.13"/>
    </reaction>
</comment>
<feature type="region of interest" description="Disordered" evidence="10">
    <location>
        <begin position="593"/>
        <end position="640"/>
    </location>
</feature>
<gene>
    <name evidence="13" type="ORF">NP233_g8707</name>
</gene>
<evidence type="ECO:0000259" key="12">
    <source>
        <dbReference type="PROSITE" id="PS51194"/>
    </source>
</evidence>
<dbReference type="AlphaFoldDB" id="A0AAD5YTG7"/>
<protein>
    <recommendedName>
        <fullName evidence="2">RNA helicase</fullName>
        <ecNumber evidence="2">3.6.4.13</ecNumber>
    </recommendedName>
</protein>
<feature type="domain" description="Helicase C-terminal" evidence="12">
    <location>
        <begin position="335"/>
        <end position="511"/>
    </location>
</feature>
<comment type="caution">
    <text evidence="13">The sequence shown here is derived from an EMBL/GenBank/DDBJ whole genome shotgun (WGS) entry which is preliminary data.</text>
</comment>
<dbReference type="InterPro" id="IPR050079">
    <property type="entry name" value="DEAD_box_RNA_helicase"/>
</dbReference>
<keyword evidence="5" id="KW-0347">Helicase</keyword>
<dbReference type="SMART" id="SM00487">
    <property type="entry name" value="DEXDc"/>
    <property type="match status" value="1"/>
</dbReference>
<feature type="compositionally biased region" description="Acidic residues" evidence="10">
    <location>
        <begin position="324"/>
        <end position="340"/>
    </location>
</feature>
<evidence type="ECO:0000256" key="9">
    <source>
        <dbReference type="ARBA" id="ARBA00047984"/>
    </source>
</evidence>
<feature type="domain" description="Helicase ATP-binding" evidence="11">
    <location>
        <begin position="15"/>
        <end position="205"/>
    </location>
</feature>
<name>A0AAD5YTG7_9AGAR</name>
<dbReference type="GO" id="GO:0003723">
    <property type="term" value="F:RNA binding"/>
    <property type="evidence" value="ECO:0007669"/>
    <property type="project" value="UniProtKB-KW"/>
</dbReference>
<keyword evidence="3" id="KW-0547">Nucleotide-binding</keyword>
<feature type="compositionally biased region" description="Basic and acidic residues" evidence="10">
    <location>
        <begin position="344"/>
        <end position="353"/>
    </location>
</feature>
<dbReference type="PANTHER" id="PTHR47959">
    <property type="entry name" value="ATP-DEPENDENT RNA HELICASE RHLE-RELATED"/>
    <property type="match status" value="1"/>
</dbReference>
<proteinExistence type="inferred from homology"/>
<dbReference type="InterPro" id="IPR014001">
    <property type="entry name" value="Helicase_ATP-bd"/>
</dbReference>
<evidence type="ECO:0000313" key="14">
    <source>
        <dbReference type="Proteomes" id="UP001213000"/>
    </source>
</evidence>
<evidence type="ECO:0000256" key="1">
    <source>
        <dbReference type="ARBA" id="ARBA00003706"/>
    </source>
</evidence>
<dbReference type="InterPro" id="IPR011545">
    <property type="entry name" value="DEAD/DEAH_box_helicase_dom"/>
</dbReference>
<dbReference type="Pfam" id="PF00271">
    <property type="entry name" value="Helicase_C"/>
    <property type="match status" value="2"/>
</dbReference>
<dbReference type="PROSITE" id="PS51194">
    <property type="entry name" value="HELICASE_CTER"/>
    <property type="match status" value="1"/>
</dbReference>
<dbReference type="EC" id="3.6.4.13" evidence="2"/>
<dbReference type="EMBL" id="JANIEX010000722">
    <property type="protein sequence ID" value="KAJ3563792.1"/>
    <property type="molecule type" value="Genomic_DNA"/>
</dbReference>
<keyword evidence="4" id="KW-0378">Hydrolase</keyword>
<keyword evidence="14" id="KW-1185">Reference proteome</keyword>
<comment type="similarity">
    <text evidence="8">Belongs to the DEAD box helicase family. DDX56/DBP9 subfamily.</text>
</comment>
<dbReference type="SUPFAM" id="SSF52540">
    <property type="entry name" value="P-loop containing nucleoside triphosphate hydrolases"/>
    <property type="match status" value="2"/>
</dbReference>
<dbReference type="InterPro" id="IPR001650">
    <property type="entry name" value="Helicase_C-like"/>
</dbReference>
<accession>A0AAD5YTG7</accession>
<dbReference type="Gene3D" id="3.40.50.300">
    <property type="entry name" value="P-loop containing nucleotide triphosphate hydrolases"/>
    <property type="match status" value="2"/>
</dbReference>
<evidence type="ECO:0000313" key="13">
    <source>
        <dbReference type="EMBL" id="KAJ3563792.1"/>
    </source>
</evidence>
<dbReference type="GO" id="GO:0016787">
    <property type="term" value="F:hydrolase activity"/>
    <property type="evidence" value="ECO:0007669"/>
    <property type="project" value="UniProtKB-KW"/>
</dbReference>